<name>S6B9X7_BABBO</name>
<sequence length="284" mass="31510">MFAACCGARELSPVFGSASAPSMLSNSADIIDPVRSNESLPIDDPLKCQLPEGALMGIIFNLEQERETYLEAVSVLHEQLQEAHEHYQQLSESHQQMKVNLEAEVSEGWKEAERWEAKYHSVTNAALSAGIDISKLEPKTIENPVITRERSLLSDACTVVTRADLEIIPSYKKKGYQSKEVYDYPGMYPTLHDKVQGRQIMKESVIPSFGNDITSQPSCFCLTPMGSPCVRCTDDRVGHKLYTEPMGVVYGEWLYLGSPRANVDSTKRNDIASAMSLVLDATSI</sequence>
<dbReference type="AlphaFoldDB" id="S6B9X7"/>
<gene>
    <name evidence="1" type="primary">BBOV_III004790</name>
</gene>
<accession>S6B9X7</accession>
<reference evidence="1" key="1">
    <citation type="journal article" date="2014" name="BMC Genomics">
        <title>The Babesia bovis gene and promoter model: an update from full-length EST analysis.</title>
        <authorList>
            <person name="Yamagishi J."/>
            <person name="Wakaguri H."/>
            <person name="Yokoyama N."/>
            <person name="Yamashita R."/>
            <person name="Suzuki Y."/>
            <person name="Xuan X."/>
            <person name="Igarashi I."/>
        </authorList>
    </citation>
    <scope>NUCLEOTIDE SEQUENCE</scope>
    <source>
        <strain evidence="1">Texas</strain>
    </source>
</reference>
<proteinExistence type="evidence at transcript level"/>
<dbReference type="EMBL" id="AK442227">
    <property type="protein sequence ID" value="BAN66021.1"/>
    <property type="molecule type" value="mRNA"/>
</dbReference>
<dbReference type="VEuPathDB" id="PiroplasmaDB:BBOV_III004790"/>
<protein>
    <submittedName>
        <fullName evidence="1">Uncharacterized protein</fullName>
    </submittedName>
</protein>
<evidence type="ECO:0000313" key="1">
    <source>
        <dbReference type="EMBL" id="BAN66021.1"/>
    </source>
</evidence>
<organism evidence="1">
    <name type="scientific">Babesia bovis</name>
    <dbReference type="NCBI Taxonomy" id="5865"/>
    <lineage>
        <taxon>Eukaryota</taxon>
        <taxon>Sar</taxon>
        <taxon>Alveolata</taxon>
        <taxon>Apicomplexa</taxon>
        <taxon>Aconoidasida</taxon>
        <taxon>Piroplasmida</taxon>
        <taxon>Babesiidae</taxon>
        <taxon>Babesia</taxon>
    </lineage>
</organism>